<protein>
    <submittedName>
        <fullName evidence="1">Uncharacterized protein</fullName>
    </submittedName>
</protein>
<dbReference type="Proteomes" id="UP001372338">
    <property type="component" value="Unassembled WGS sequence"/>
</dbReference>
<dbReference type="AlphaFoldDB" id="A0AAN9HL76"/>
<name>A0AAN9HL76_CROPI</name>
<reference evidence="1 2" key="1">
    <citation type="submission" date="2024-01" db="EMBL/GenBank/DDBJ databases">
        <title>The genomes of 5 underutilized Papilionoideae crops provide insights into root nodulation and disease resistanc.</title>
        <authorList>
            <person name="Yuan L."/>
        </authorList>
    </citation>
    <scope>NUCLEOTIDE SEQUENCE [LARGE SCALE GENOMIC DNA]</scope>
    <source>
        <strain evidence="1">ZHUSHIDOU_FW_LH</strain>
        <tissue evidence="1">Leaf</tissue>
    </source>
</reference>
<evidence type="ECO:0000313" key="2">
    <source>
        <dbReference type="Proteomes" id="UP001372338"/>
    </source>
</evidence>
<dbReference type="EMBL" id="JAYWIO010000036">
    <property type="protein sequence ID" value="KAK7236556.1"/>
    <property type="molecule type" value="Genomic_DNA"/>
</dbReference>
<comment type="caution">
    <text evidence="1">The sequence shown here is derived from an EMBL/GenBank/DDBJ whole genome shotgun (WGS) entry which is preliminary data.</text>
</comment>
<accession>A0AAN9HL76</accession>
<evidence type="ECO:0000313" key="1">
    <source>
        <dbReference type="EMBL" id="KAK7236556.1"/>
    </source>
</evidence>
<proteinExistence type="predicted"/>
<sequence>MLGSSIKDETQKDKARLPKDEFTCLIGRGPDALLAAFQDGKSFSTFIGLAGLFIYQSKGSAPCFEEGTDSRDFLASLCSLPEPGLQSQSLPCFTHSLPSTGCSSSSIKTAGNLDDSSYGTCRFSPKAIELAKPRGWRLSMDVPWAYSSSDTRAGRASIPSTPVIPATALTVTELGP</sequence>
<keyword evidence="2" id="KW-1185">Reference proteome</keyword>
<gene>
    <name evidence="1" type="ORF">RIF29_45423</name>
</gene>
<organism evidence="1 2">
    <name type="scientific">Crotalaria pallida</name>
    <name type="common">Smooth rattlebox</name>
    <name type="synonym">Crotalaria striata</name>
    <dbReference type="NCBI Taxonomy" id="3830"/>
    <lineage>
        <taxon>Eukaryota</taxon>
        <taxon>Viridiplantae</taxon>
        <taxon>Streptophyta</taxon>
        <taxon>Embryophyta</taxon>
        <taxon>Tracheophyta</taxon>
        <taxon>Spermatophyta</taxon>
        <taxon>Magnoliopsida</taxon>
        <taxon>eudicotyledons</taxon>
        <taxon>Gunneridae</taxon>
        <taxon>Pentapetalae</taxon>
        <taxon>rosids</taxon>
        <taxon>fabids</taxon>
        <taxon>Fabales</taxon>
        <taxon>Fabaceae</taxon>
        <taxon>Papilionoideae</taxon>
        <taxon>50 kb inversion clade</taxon>
        <taxon>genistoids sensu lato</taxon>
        <taxon>core genistoids</taxon>
        <taxon>Crotalarieae</taxon>
        <taxon>Crotalaria</taxon>
    </lineage>
</organism>